<dbReference type="AlphaFoldDB" id="A0AAX6MMS7"/>
<reference evidence="2 3" key="1">
    <citation type="journal article" date="2024" name="Front Chem Biol">
        <title>Unveiling the potential of Daldinia eschscholtzii MFLUCC 19-0629 through bioactivity and bioinformatics studies for enhanced sustainable agriculture production.</title>
        <authorList>
            <person name="Brooks S."/>
            <person name="Weaver J.A."/>
            <person name="Klomchit A."/>
            <person name="Alharthi S.A."/>
            <person name="Onlamun T."/>
            <person name="Nurani R."/>
            <person name="Vong T.K."/>
            <person name="Alberti F."/>
            <person name="Greco C."/>
        </authorList>
    </citation>
    <scope>NUCLEOTIDE SEQUENCE [LARGE SCALE GENOMIC DNA]</scope>
    <source>
        <strain evidence="2">MFLUCC 19-0629</strain>
    </source>
</reference>
<dbReference type="InterPro" id="IPR037152">
    <property type="entry name" value="L-asparaginase_N_sf"/>
</dbReference>
<dbReference type="PIRSF" id="PIRSF500176">
    <property type="entry name" value="L_ASNase"/>
    <property type="match status" value="1"/>
</dbReference>
<dbReference type="SUPFAM" id="SSF53774">
    <property type="entry name" value="Glutaminase/Asparaginase"/>
    <property type="match status" value="1"/>
</dbReference>
<evidence type="ECO:0000259" key="1">
    <source>
        <dbReference type="Pfam" id="PF00710"/>
    </source>
</evidence>
<dbReference type="Gene3D" id="3.40.50.1170">
    <property type="entry name" value="L-asparaginase, N-terminal domain"/>
    <property type="match status" value="1"/>
</dbReference>
<dbReference type="PROSITE" id="PS51732">
    <property type="entry name" value="ASN_GLN_ASE_3"/>
    <property type="match status" value="1"/>
</dbReference>
<feature type="domain" description="L-asparaginase N-terminal" evidence="1">
    <location>
        <begin position="7"/>
        <end position="101"/>
    </location>
</feature>
<dbReference type="GO" id="GO:0004067">
    <property type="term" value="F:asparaginase activity"/>
    <property type="evidence" value="ECO:0007669"/>
    <property type="project" value="UniProtKB-UniRule"/>
</dbReference>
<dbReference type="PIRSF" id="PIRSF001220">
    <property type="entry name" value="L-ASNase_gatD"/>
    <property type="match status" value="1"/>
</dbReference>
<name>A0AAX6MMS7_9PEZI</name>
<keyword evidence="3" id="KW-1185">Reference proteome</keyword>
<dbReference type="InterPro" id="IPR036152">
    <property type="entry name" value="Asp/glu_Ase-like_sf"/>
</dbReference>
<accession>A0AAX6MMS7</accession>
<evidence type="ECO:0000313" key="3">
    <source>
        <dbReference type="Proteomes" id="UP001369815"/>
    </source>
</evidence>
<sequence length="103" mass="11364">MSPHCPHCQGVVVTHDTDTLEELTFFLDLTLRSEKPIVVVGAMRYATAISANRPINLLEAVTLAADPDACGRGAMIVLSKPHRERFFKTKSNANSLDTFRHAE</sequence>
<evidence type="ECO:0000313" key="2">
    <source>
        <dbReference type="EMBL" id="KAK6953707.1"/>
    </source>
</evidence>
<dbReference type="Proteomes" id="UP001369815">
    <property type="component" value="Unassembled WGS sequence"/>
</dbReference>
<proteinExistence type="predicted"/>
<organism evidence="2 3">
    <name type="scientific">Daldinia eschscholtzii</name>
    <dbReference type="NCBI Taxonomy" id="292717"/>
    <lineage>
        <taxon>Eukaryota</taxon>
        <taxon>Fungi</taxon>
        <taxon>Dikarya</taxon>
        <taxon>Ascomycota</taxon>
        <taxon>Pezizomycotina</taxon>
        <taxon>Sordariomycetes</taxon>
        <taxon>Xylariomycetidae</taxon>
        <taxon>Xylariales</taxon>
        <taxon>Hypoxylaceae</taxon>
        <taxon>Daldinia</taxon>
    </lineage>
</organism>
<gene>
    <name evidence="2" type="ORF">Daesc_006012</name>
</gene>
<dbReference type="InterPro" id="IPR006034">
    <property type="entry name" value="Asparaginase/glutaminase-like"/>
</dbReference>
<dbReference type="Pfam" id="PF00710">
    <property type="entry name" value="Asparaginase"/>
    <property type="match status" value="1"/>
</dbReference>
<dbReference type="InterPro" id="IPR027474">
    <property type="entry name" value="L-asparaginase_N"/>
</dbReference>
<protein>
    <recommendedName>
        <fullName evidence="1">L-asparaginase N-terminal domain-containing protein</fullName>
    </recommendedName>
</protein>
<dbReference type="EMBL" id="JBANMG010000005">
    <property type="protein sequence ID" value="KAK6953707.1"/>
    <property type="molecule type" value="Genomic_DNA"/>
</dbReference>
<comment type="caution">
    <text evidence="2">The sequence shown here is derived from an EMBL/GenBank/DDBJ whole genome shotgun (WGS) entry which is preliminary data.</text>
</comment>